<dbReference type="Gene3D" id="3.90.640.10">
    <property type="entry name" value="Actin, Chain A, domain 4"/>
    <property type="match status" value="1"/>
</dbReference>
<keyword evidence="3" id="KW-1185">Reference proteome</keyword>
<name>A0AAD7AT58_9AGAR</name>
<dbReference type="PANTHER" id="PTHR11937">
    <property type="entry name" value="ACTIN"/>
    <property type="match status" value="1"/>
</dbReference>
<comment type="similarity">
    <text evidence="1">Belongs to the actin family.</text>
</comment>
<dbReference type="Pfam" id="PF00022">
    <property type="entry name" value="Actin"/>
    <property type="match status" value="1"/>
</dbReference>
<proteinExistence type="inferred from homology"/>
<dbReference type="Proteomes" id="UP001218218">
    <property type="component" value="Unassembled WGS sequence"/>
</dbReference>
<organism evidence="2 3">
    <name type="scientific">Mycena albidolilacea</name>
    <dbReference type="NCBI Taxonomy" id="1033008"/>
    <lineage>
        <taxon>Eukaryota</taxon>
        <taxon>Fungi</taxon>
        <taxon>Dikarya</taxon>
        <taxon>Basidiomycota</taxon>
        <taxon>Agaricomycotina</taxon>
        <taxon>Agaricomycetes</taxon>
        <taxon>Agaricomycetidae</taxon>
        <taxon>Agaricales</taxon>
        <taxon>Marasmiineae</taxon>
        <taxon>Mycenaceae</taxon>
        <taxon>Mycena</taxon>
    </lineage>
</organism>
<evidence type="ECO:0000256" key="1">
    <source>
        <dbReference type="RuleBase" id="RU000487"/>
    </source>
</evidence>
<protein>
    <submittedName>
        <fullName evidence="2">Actin 1</fullName>
    </submittedName>
</protein>
<dbReference type="Gene3D" id="3.30.420.40">
    <property type="match status" value="2"/>
</dbReference>
<dbReference type="SMART" id="SM00268">
    <property type="entry name" value="ACTIN"/>
    <property type="match status" value="1"/>
</dbReference>
<accession>A0AAD7AT58</accession>
<dbReference type="SUPFAM" id="SSF53067">
    <property type="entry name" value="Actin-like ATPase domain"/>
    <property type="match status" value="2"/>
</dbReference>
<dbReference type="EMBL" id="JARIHO010000001">
    <property type="protein sequence ID" value="KAJ7367626.1"/>
    <property type="molecule type" value="Genomic_DNA"/>
</dbReference>
<gene>
    <name evidence="2" type="ORF">DFH08DRAFT_2819</name>
</gene>
<dbReference type="FunFam" id="3.30.420.40:FF:000050">
    <property type="entry name" value="Actin, alpha skeletal muscle"/>
    <property type="match status" value="1"/>
</dbReference>
<reference evidence="2" key="1">
    <citation type="submission" date="2023-03" db="EMBL/GenBank/DDBJ databases">
        <title>Massive genome expansion in bonnet fungi (Mycena s.s.) driven by repeated elements and novel gene families across ecological guilds.</title>
        <authorList>
            <consortium name="Lawrence Berkeley National Laboratory"/>
            <person name="Harder C.B."/>
            <person name="Miyauchi S."/>
            <person name="Viragh M."/>
            <person name="Kuo A."/>
            <person name="Thoen E."/>
            <person name="Andreopoulos B."/>
            <person name="Lu D."/>
            <person name="Skrede I."/>
            <person name="Drula E."/>
            <person name="Henrissat B."/>
            <person name="Morin E."/>
            <person name="Kohler A."/>
            <person name="Barry K."/>
            <person name="LaButti K."/>
            <person name="Morin E."/>
            <person name="Salamov A."/>
            <person name="Lipzen A."/>
            <person name="Mereny Z."/>
            <person name="Hegedus B."/>
            <person name="Baldrian P."/>
            <person name="Stursova M."/>
            <person name="Weitz H."/>
            <person name="Taylor A."/>
            <person name="Grigoriev I.V."/>
            <person name="Nagy L.G."/>
            <person name="Martin F."/>
            <person name="Kauserud H."/>
        </authorList>
    </citation>
    <scope>NUCLEOTIDE SEQUENCE</scope>
    <source>
        <strain evidence="2">CBHHK002</strain>
    </source>
</reference>
<dbReference type="InterPro" id="IPR043129">
    <property type="entry name" value="ATPase_NBD"/>
</dbReference>
<dbReference type="InterPro" id="IPR004000">
    <property type="entry name" value="Actin"/>
</dbReference>
<evidence type="ECO:0000313" key="3">
    <source>
        <dbReference type="Proteomes" id="UP001218218"/>
    </source>
</evidence>
<dbReference type="AlphaFoldDB" id="A0AAD7AT58"/>
<comment type="caution">
    <text evidence="2">The sequence shown here is derived from an EMBL/GenBank/DDBJ whole genome shotgun (WGS) entry which is preliminary data.</text>
</comment>
<evidence type="ECO:0000313" key="2">
    <source>
        <dbReference type="EMBL" id="KAJ7367626.1"/>
    </source>
</evidence>
<sequence length="385" mass="41767">MEDEFAPLVLDNGSGMIKAGCMFFKCILSRLSAQCYLFTVAGDDSPQEIFPSVVGISRYQSSVAKDHYVGNEAQSMHDILSLEYPVHRGLIKNWDDMEKIWQHAFRNLLGVDSSKHAVLVAEPPLNPKANREKMVQIMFETFNVPAFYMAAHAVLSLYALSGRTTGVVVESGDGVTHVVPVCDSFVVPHAVLRLDIAGGEITELLGKALVERYPAASATTAAARDFKEKFGYVALDFEQELLTVVEASYELPDGQVIALGEERFRTPESLFQPAFAGLNAIGIHEMAFTAISKCDLDIRSGLYRAVVLSGGTSMLPGIGARMQRELVALAPVGMKVKVGAPGPECKYAAWLGGSILASLSTFESLCCLKAEYDEVGPGIVHRKLL</sequence>
<dbReference type="PRINTS" id="PR00190">
    <property type="entry name" value="ACTIN"/>
</dbReference>